<gene>
    <name evidence="2" type="ORF">ACFSQS_14545</name>
</gene>
<evidence type="ECO:0000313" key="2">
    <source>
        <dbReference type="EMBL" id="MFD2536328.1"/>
    </source>
</evidence>
<dbReference type="RefSeq" id="WP_388020563.1">
    <property type="nucleotide sequence ID" value="NZ_JBHUDT010000007.1"/>
</dbReference>
<dbReference type="EMBL" id="JBHULK010000007">
    <property type="protein sequence ID" value="MFD2536328.1"/>
    <property type="molecule type" value="Genomic_DNA"/>
</dbReference>
<sequence length="155" mass="18766">MHTQLKPLKRHTALQPLSREHHFGLLLCWKIQMGFRKNIDPKRIRVYADWFYKNHLIPHFEIEETHVFTILEKDDKLIKKALADHRRIKRLFAETNDDAITLNKIEETLEQHIRFEERVLFPEIQKIATEAQMLQIEKTHQAENFKDNLDDAFWK</sequence>
<evidence type="ECO:0000259" key="1">
    <source>
        <dbReference type="Pfam" id="PF01814"/>
    </source>
</evidence>
<accession>A0ABW5JUB4</accession>
<proteinExistence type="predicted"/>
<organism evidence="2 3">
    <name type="scientific">Gelatiniphilus marinus</name>
    <dbReference type="NCBI Taxonomy" id="1759464"/>
    <lineage>
        <taxon>Bacteria</taxon>
        <taxon>Pseudomonadati</taxon>
        <taxon>Bacteroidota</taxon>
        <taxon>Flavobacteriia</taxon>
        <taxon>Flavobacteriales</taxon>
        <taxon>Flavobacteriaceae</taxon>
        <taxon>Gelatiniphilus</taxon>
    </lineage>
</organism>
<name>A0ABW5JUB4_9FLAO</name>
<evidence type="ECO:0000313" key="3">
    <source>
        <dbReference type="Proteomes" id="UP001597441"/>
    </source>
</evidence>
<dbReference type="Pfam" id="PF01814">
    <property type="entry name" value="Hemerythrin"/>
    <property type="match status" value="1"/>
</dbReference>
<keyword evidence="3" id="KW-1185">Reference proteome</keyword>
<dbReference type="Proteomes" id="UP001597441">
    <property type="component" value="Unassembled WGS sequence"/>
</dbReference>
<feature type="domain" description="Hemerythrin-like" evidence="1">
    <location>
        <begin position="43"/>
        <end position="123"/>
    </location>
</feature>
<comment type="caution">
    <text evidence="2">The sequence shown here is derived from an EMBL/GenBank/DDBJ whole genome shotgun (WGS) entry which is preliminary data.</text>
</comment>
<reference evidence="3" key="1">
    <citation type="journal article" date="2019" name="Int. J. Syst. Evol. Microbiol.">
        <title>The Global Catalogue of Microorganisms (GCM) 10K type strain sequencing project: providing services to taxonomists for standard genome sequencing and annotation.</title>
        <authorList>
            <consortium name="The Broad Institute Genomics Platform"/>
            <consortium name="The Broad Institute Genome Sequencing Center for Infectious Disease"/>
            <person name="Wu L."/>
            <person name="Ma J."/>
        </authorList>
    </citation>
    <scope>NUCLEOTIDE SEQUENCE [LARGE SCALE GENOMIC DNA]</scope>
    <source>
        <strain evidence="3">KCTC 42903</strain>
    </source>
</reference>
<protein>
    <submittedName>
        <fullName evidence="2">Hemerythrin domain-containing protein</fullName>
    </submittedName>
</protein>
<dbReference type="InterPro" id="IPR012312">
    <property type="entry name" value="Hemerythrin-like"/>
</dbReference>
<dbReference type="Gene3D" id="1.20.120.520">
    <property type="entry name" value="nmb1532 protein domain like"/>
    <property type="match status" value="1"/>
</dbReference>